<feature type="region of interest" description="Disordered" evidence="1">
    <location>
        <begin position="1"/>
        <end position="25"/>
    </location>
</feature>
<reference evidence="2 3" key="1">
    <citation type="submission" date="2019-04" db="EMBL/GenBank/DDBJ databases">
        <title>Trinickia sp. 7GSK02, isolated from subtropical forest soil.</title>
        <authorList>
            <person name="Gao Z.-H."/>
            <person name="Qiu L.-H."/>
        </authorList>
    </citation>
    <scope>NUCLEOTIDE SEQUENCE [LARGE SCALE GENOMIC DNA]</scope>
    <source>
        <strain evidence="2 3">7GSK02</strain>
    </source>
</reference>
<proteinExistence type="predicted"/>
<evidence type="ECO:0000313" key="3">
    <source>
        <dbReference type="Proteomes" id="UP000305539"/>
    </source>
</evidence>
<dbReference type="OrthoDB" id="9132107at2"/>
<keyword evidence="3" id="KW-1185">Reference proteome</keyword>
<comment type="caution">
    <text evidence="2">The sequence shown here is derived from an EMBL/GenBank/DDBJ whole genome shotgun (WGS) entry which is preliminary data.</text>
</comment>
<gene>
    <name evidence="2" type="ORF">FAZ69_04565</name>
</gene>
<dbReference type="RefSeq" id="WP_136892751.1">
    <property type="nucleotide sequence ID" value="NZ_SWJE01000002.1"/>
</dbReference>
<evidence type="ECO:0008006" key="4">
    <source>
        <dbReference type="Google" id="ProtNLM"/>
    </source>
</evidence>
<dbReference type="EMBL" id="SWJE01000002">
    <property type="protein sequence ID" value="TKC91719.1"/>
    <property type="molecule type" value="Genomic_DNA"/>
</dbReference>
<name>A0A4U1IDK8_9BURK</name>
<protein>
    <recommendedName>
        <fullName evidence="4">Plasmid mobilization relaxosome protein MobC</fullName>
    </recommendedName>
</protein>
<evidence type="ECO:0000256" key="1">
    <source>
        <dbReference type="SAM" id="MobiDB-lite"/>
    </source>
</evidence>
<sequence length="135" mass="14905">MEQQQHEALASHIKKQPGQSGIDGNIQRRDQRIDVRVSPAEREKIGQLALESGYGNLAQYLRETALAGPASLSGDAHVAWLQAINFIGNNVAEIATLLRDRQQPDDDMLIALLQLQECAEYVWKEAKQGRSTGNA</sequence>
<dbReference type="InterPro" id="IPR053842">
    <property type="entry name" value="NikA-like"/>
</dbReference>
<evidence type="ECO:0000313" key="2">
    <source>
        <dbReference type="EMBL" id="TKC91719.1"/>
    </source>
</evidence>
<dbReference type="Pfam" id="PF21983">
    <property type="entry name" value="NikA-like"/>
    <property type="match status" value="1"/>
</dbReference>
<dbReference type="AlphaFoldDB" id="A0A4U1IDK8"/>
<accession>A0A4U1IDK8</accession>
<dbReference type="Proteomes" id="UP000305539">
    <property type="component" value="Unassembled WGS sequence"/>
</dbReference>
<organism evidence="2 3">
    <name type="scientific">Trinickia terrae</name>
    <dbReference type="NCBI Taxonomy" id="2571161"/>
    <lineage>
        <taxon>Bacteria</taxon>
        <taxon>Pseudomonadati</taxon>
        <taxon>Pseudomonadota</taxon>
        <taxon>Betaproteobacteria</taxon>
        <taxon>Burkholderiales</taxon>
        <taxon>Burkholderiaceae</taxon>
        <taxon>Trinickia</taxon>
    </lineage>
</organism>